<dbReference type="Proteomes" id="UP000601789">
    <property type="component" value="Unassembled WGS sequence"/>
</dbReference>
<dbReference type="SUPFAM" id="SSF56349">
    <property type="entry name" value="DNA breaking-rejoining enzymes"/>
    <property type="match status" value="1"/>
</dbReference>
<evidence type="ECO:0000259" key="3">
    <source>
        <dbReference type="Pfam" id="PF00589"/>
    </source>
</evidence>
<keyword evidence="5" id="KW-1185">Reference proteome</keyword>
<feature type="domain" description="Tyr recombinase" evidence="3">
    <location>
        <begin position="495"/>
        <end position="648"/>
    </location>
</feature>
<dbReference type="InterPro" id="IPR013762">
    <property type="entry name" value="Integrase-like_cat_sf"/>
</dbReference>
<protein>
    <submittedName>
        <fullName evidence="4">Integrase</fullName>
    </submittedName>
</protein>
<proteinExistence type="predicted"/>
<feature type="region of interest" description="Disordered" evidence="2">
    <location>
        <begin position="683"/>
        <end position="709"/>
    </location>
</feature>
<evidence type="ECO:0000313" key="5">
    <source>
        <dbReference type="Proteomes" id="UP000601789"/>
    </source>
</evidence>
<comment type="caution">
    <text evidence="4">The sequence shown here is derived from an EMBL/GenBank/DDBJ whole genome shotgun (WGS) entry which is preliminary data.</text>
</comment>
<organism evidence="4 5">
    <name type="scientific">Aquamicrobium zhengzhouense</name>
    <dbReference type="NCBI Taxonomy" id="2781738"/>
    <lineage>
        <taxon>Bacteria</taxon>
        <taxon>Pseudomonadati</taxon>
        <taxon>Pseudomonadota</taxon>
        <taxon>Alphaproteobacteria</taxon>
        <taxon>Hyphomicrobiales</taxon>
        <taxon>Phyllobacteriaceae</taxon>
        <taxon>Aquamicrobium</taxon>
    </lineage>
</organism>
<dbReference type="Gene3D" id="1.10.443.10">
    <property type="entry name" value="Intergrase catalytic core"/>
    <property type="match status" value="1"/>
</dbReference>
<dbReference type="Pfam" id="PF00589">
    <property type="entry name" value="Phage_integrase"/>
    <property type="match status" value="1"/>
</dbReference>
<dbReference type="RefSeq" id="WP_198478138.1">
    <property type="nucleotide sequence ID" value="NZ_JADGMQ010000019.1"/>
</dbReference>
<sequence length="709" mass="79810">MGLRRHQVENLIRRGPNFHWRAWIPVSFEAAGKNTRLSLSLRLSDRKIASVVARRLNALLVEIELLPGARMATREQLAKIFALESEAVRAEIDNLDRGAKRLGSLRDPEQRDADRHVGYAYRLLEAYGPTGTLNFEPGSDVREALIEAGASEDDIPAIAETFRSESEGVRTDLRGPSRGRFLRDVLQRMAQVGLDDTGLNRDAASEEIFRARADAFLASPDDPRKPSLHKLSRPQAPSPIEALAVAPPPQPQVTWKADAPLQASSIPEQNPEIQTLPAQPIVDVLASVHDTAALGRTDLPLSRFDEEVDKMIANKGKEWTAETAADARVLVNLFRGILKEHGVTHSGQITQTHVAALRQHFNQVIPSWGRSPRLRTLSTQAMREESARIVAEEKAKGKPGKIGLAGATIRRHLGNLTHFQTHLQASNYTIADWTLKSLRPRKPKRGDVRHQQVKPGPDQVRPLFDLPIFTGQLSADKPEAHGDLVFHSANYFLPMLFTYLGSRRNEFAGLMLHEIVQENGHWAINIKPNKYRTVKNTQSERMLPVPTELLRLNFLDYVTRLKELGHELLFPELYSPFRKTQDLGDRFYKDFVPIAKKCMSDELWQRPIHALRHGFANQLKQEDVSEGVIEDLAGRLGNTETATRYTNPAGLPLLQNILLKYPTITDHLEPRPIRLLPWVEQKLPPPWAGRKNGDRFGDKRGRRPKKSKG</sequence>
<dbReference type="InterPro" id="IPR011010">
    <property type="entry name" value="DNA_brk_join_enz"/>
</dbReference>
<dbReference type="EMBL" id="JADGMQ010000019">
    <property type="protein sequence ID" value="MBI1622602.1"/>
    <property type="molecule type" value="Genomic_DNA"/>
</dbReference>
<dbReference type="InterPro" id="IPR002104">
    <property type="entry name" value="Integrase_catalytic"/>
</dbReference>
<gene>
    <name evidence="4" type="ORF">IOD40_18260</name>
</gene>
<accession>A0ABS0SH24</accession>
<name>A0ABS0SH24_9HYPH</name>
<reference evidence="4 5" key="1">
    <citation type="submission" date="2020-10" db="EMBL/GenBank/DDBJ databases">
        <title>Aquamicrobium zhengzhouensis sp. nov., a exopolysaccharide producing bacterium isolated from farmland soil.</title>
        <authorList>
            <person name="Wang X."/>
        </authorList>
    </citation>
    <scope>NUCLEOTIDE SEQUENCE [LARGE SCALE GENOMIC DNA]</scope>
    <source>
        <strain evidence="5">cd-1</strain>
    </source>
</reference>
<evidence type="ECO:0000256" key="2">
    <source>
        <dbReference type="SAM" id="MobiDB-lite"/>
    </source>
</evidence>
<feature type="compositionally biased region" description="Basic residues" evidence="2">
    <location>
        <begin position="700"/>
        <end position="709"/>
    </location>
</feature>
<evidence type="ECO:0000256" key="1">
    <source>
        <dbReference type="ARBA" id="ARBA00023172"/>
    </source>
</evidence>
<evidence type="ECO:0000313" key="4">
    <source>
        <dbReference type="EMBL" id="MBI1622602.1"/>
    </source>
</evidence>
<keyword evidence="1" id="KW-0233">DNA recombination</keyword>